<evidence type="ECO:0000313" key="3">
    <source>
        <dbReference type="Proteomes" id="UP000005408"/>
    </source>
</evidence>
<evidence type="ECO:0000256" key="1">
    <source>
        <dbReference type="SAM" id="MobiDB-lite"/>
    </source>
</evidence>
<dbReference type="EnsemblMetazoa" id="G13.1">
    <property type="protein sequence ID" value="G13.1:cds"/>
    <property type="gene ID" value="G13"/>
</dbReference>
<sequence>MKELQDQLEAEQLSQWCIRGKTQVKELKEDVEEKGKQYQDAITDLESVQQDKSNEDPTIVYRLNGILCAQLQLAMAKADSENLARSIERTTDGRRERKDSTGAGDQRVDEPP</sequence>
<feature type="region of interest" description="Disordered" evidence="1">
    <location>
        <begin position="78"/>
        <end position="112"/>
    </location>
</feature>
<accession>A0A8W8I9B9</accession>
<reference evidence="2" key="1">
    <citation type="submission" date="2022-08" db="UniProtKB">
        <authorList>
            <consortium name="EnsemblMetazoa"/>
        </authorList>
    </citation>
    <scope>IDENTIFICATION</scope>
    <source>
        <strain evidence="2">05x7-T-G4-1.051#20</strain>
    </source>
</reference>
<organism evidence="2 3">
    <name type="scientific">Magallana gigas</name>
    <name type="common">Pacific oyster</name>
    <name type="synonym">Crassostrea gigas</name>
    <dbReference type="NCBI Taxonomy" id="29159"/>
    <lineage>
        <taxon>Eukaryota</taxon>
        <taxon>Metazoa</taxon>
        <taxon>Spiralia</taxon>
        <taxon>Lophotrochozoa</taxon>
        <taxon>Mollusca</taxon>
        <taxon>Bivalvia</taxon>
        <taxon>Autobranchia</taxon>
        <taxon>Pteriomorphia</taxon>
        <taxon>Ostreida</taxon>
        <taxon>Ostreoidea</taxon>
        <taxon>Ostreidae</taxon>
        <taxon>Magallana</taxon>
    </lineage>
</organism>
<dbReference type="Proteomes" id="UP000005408">
    <property type="component" value="Unassembled WGS sequence"/>
</dbReference>
<protein>
    <submittedName>
        <fullName evidence="2">Uncharacterized protein</fullName>
    </submittedName>
</protein>
<dbReference type="AlphaFoldDB" id="A0A8W8I9B9"/>
<name>A0A8W8I9B9_MAGGI</name>
<proteinExistence type="predicted"/>
<keyword evidence="3" id="KW-1185">Reference proteome</keyword>
<evidence type="ECO:0000313" key="2">
    <source>
        <dbReference type="EnsemblMetazoa" id="G13.1:cds"/>
    </source>
</evidence>